<evidence type="ECO:0000313" key="2">
    <source>
        <dbReference type="Proteomes" id="UP001449795"/>
    </source>
</evidence>
<proteinExistence type="predicted"/>
<protein>
    <submittedName>
        <fullName evidence="1">Uncharacterized protein</fullName>
    </submittedName>
</protein>
<dbReference type="EMBL" id="CP152276">
    <property type="protein sequence ID" value="XAE41263.1"/>
    <property type="molecule type" value="Genomic_DNA"/>
</dbReference>
<sequence>MPISTRIGMRARAAARRAAWPVPALLALVAWPNGARAGMPAASCIRGAAVVPLLGGRGDSPIIPIGVNGRAAAAYVSPAFRHVFIHDYGPIWFPAGPTQPLTAQDGHIVNSRPTEIDDLTIGPVDVASVAATLLDGPAQHMVGGRPILGVLGRDLFSRVDVLLDMPHRTLALFTWSGARSCGDDPARIFSGDVYALPMDDGGAVHARIGQTVARLELDPDLGTSVLPVSEARDAGVSDASLAADPRITTQYASVVMGYKHEFKGVMLGSYAAPAFDFIVQRDIRDGALGQNFFEGVVALLDFPHGRLVFQPTADRDSTAPLHLHFDMPRKGTASVREGAGHIDDSAAPSRH</sequence>
<evidence type="ECO:0000313" key="1">
    <source>
        <dbReference type="EMBL" id="XAE41263.1"/>
    </source>
</evidence>
<gene>
    <name evidence="1" type="ORF">AAC691_13205</name>
</gene>
<dbReference type="Proteomes" id="UP001449795">
    <property type="component" value="Chromosome"/>
</dbReference>
<organism evidence="1 2">
    <name type="scientific">Nguyenibacter vanlangensis</name>
    <dbReference type="NCBI Taxonomy" id="1216886"/>
    <lineage>
        <taxon>Bacteria</taxon>
        <taxon>Pseudomonadati</taxon>
        <taxon>Pseudomonadota</taxon>
        <taxon>Alphaproteobacteria</taxon>
        <taxon>Acetobacterales</taxon>
        <taxon>Acetobacteraceae</taxon>
        <taxon>Nguyenibacter</taxon>
    </lineage>
</organism>
<dbReference type="RefSeq" id="WP_342627230.1">
    <property type="nucleotide sequence ID" value="NZ_CP152276.1"/>
</dbReference>
<name>A0ABZ3D0W4_9PROT</name>
<accession>A0ABZ3D0W4</accession>
<reference evidence="1 2" key="1">
    <citation type="submission" date="2024-04" db="EMBL/GenBank/DDBJ databases">
        <title>Complete genome sequence of Nguyenibacter vanlangesis HBCM-1154, a strain capable of nitrogen fixation, IAA production, and phosphorus solubilization isolated from sugarcane soil.</title>
        <authorList>
            <person name="MY HANH P."/>
        </authorList>
    </citation>
    <scope>NUCLEOTIDE SEQUENCE [LARGE SCALE GENOMIC DNA]</scope>
    <source>
        <strain evidence="1 2">HBCM 1154</strain>
    </source>
</reference>
<keyword evidence="2" id="KW-1185">Reference proteome</keyword>